<protein>
    <submittedName>
        <fullName evidence="3">Uncharacterized protein LOC107406451</fullName>
    </submittedName>
</protein>
<dbReference type="PANTHER" id="PTHR33133">
    <property type="entry name" value="OS08G0107100 PROTEIN-RELATED"/>
    <property type="match status" value="1"/>
</dbReference>
<feature type="transmembrane region" description="Helical" evidence="1">
    <location>
        <begin position="107"/>
        <end position="129"/>
    </location>
</feature>
<dbReference type="AlphaFoldDB" id="A0A6P3YYD9"/>
<feature type="transmembrane region" description="Helical" evidence="1">
    <location>
        <begin position="287"/>
        <end position="307"/>
    </location>
</feature>
<dbReference type="KEGG" id="zju:107406451"/>
<dbReference type="GeneID" id="107406451"/>
<organism evidence="2 3">
    <name type="scientific">Ziziphus jujuba</name>
    <name type="common">Chinese jujube</name>
    <name type="synonym">Ziziphus sativa</name>
    <dbReference type="NCBI Taxonomy" id="326968"/>
    <lineage>
        <taxon>Eukaryota</taxon>
        <taxon>Viridiplantae</taxon>
        <taxon>Streptophyta</taxon>
        <taxon>Embryophyta</taxon>
        <taxon>Tracheophyta</taxon>
        <taxon>Spermatophyta</taxon>
        <taxon>Magnoliopsida</taxon>
        <taxon>eudicotyledons</taxon>
        <taxon>Gunneridae</taxon>
        <taxon>Pentapetalae</taxon>
        <taxon>rosids</taxon>
        <taxon>fabids</taxon>
        <taxon>Rosales</taxon>
        <taxon>Rhamnaceae</taxon>
        <taxon>Paliureae</taxon>
        <taxon>Ziziphus</taxon>
    </lineage>
</organism>
<dbReference type="InParanoid" id="A0A6P3YYD9"/>
<accession>A0A6P3YYD9</accession>
<evidence type="ECO:0000313" key="3">
    <source>
        <dbReference type="RefSeq" id="XP_015869058.3"/>
    </source>
</evidence>
<proteinExistence type="predicted"/>
<feature type="transmembrane region" description="Helical" evidence="1">
    <location>
        <begin position="192"/>
        <end position="219"/>
    </location>
</feature>
<reference evidence="3" key="2">
    <citation type="submission" date="2025-08" db="UniProtKB">
        <authorList>
            <consortium name="RefSeq"/>
        </authorList>
    </citation>
    <scope>IDENTIFICATION</scope>
    <source>
        <tissue evidence="3">Seedling</tissue>
    </source>
</reference>
<evidence type="ECO:0000313" key="2">
    <source>
        <dbReference type="Proteomes" id="UP001652623"/>
    </source>
</evidence>
<keyword evidence="1" id="KW-1133">Transmembrane helix</keyword>
<feature type="transmembrane region" description="Helical" evidence="1">
    <location>
        <begin position="246"/>
        <end position="267"/>
    </location>
</feature>
<keyword evidence="1" id="KW-0472">Membrane</keyword>
<name>A0A6P3YYD9_ZIZJJ</name>
<gene>
    <name evidence="3" type="primary">LOC107406451</name>
</gene>
<dbReference type="PANTHER" id="PTHR33133:SF3">
    <property type="entry name" value="TRANSMEMBRANE PROTEIN"/>
    <property type="match status" value="1"/>
</dbReference>
<keyword evidence="1" id="KW-0812">Transmembrane</keyword>
<sequence length="346" mass="38504">MQEKKEKKIKIKNQTIPMEKTFKIMRKSIYTFLQNYHHFTTLAALLALPFSASILLSQAFLPSSSSSLIPTIYSRLQNLFDAAGFPPSSEFFTILNLKLSQTISSSIFTFPFTLTFLLISKAFVIQFFNNTQKRQPLSQSFFSTIALYNPLLVTYICNSILILSANATVFTVLFFAFNVLDGFGFYSSNSLLFLSAAAAVLYSIVLANALIIGNLALVLSGMERSGGYMAILKACVMIRGRTSTALSLALPLNFGLAAIEALFQFRVVRAFNVDGKFGPSMVFEGVFIAYLYSIVVVLDTVVSCLFFKSCKVGSLMEDQEGDLPRQIPRLQTNKIQNWYRTSKGSK</sequence>
<reference evidence="2" key="1">
    <citation type="submission" date="2025-05" db="UniProtKB">
        <authorList>
            <consortium name="RefSeq"/>
        </authorList>
    </citation>
    <scope>NUCLEOTIDE SEQUENCE [LARGE SCALE GENOMIC DNA]</scope>
</reference>
<keyword evidence="2" id="KW-1185">Reference proteome</keyword>
<evidence type="ECO:0000256" key="1">
    <source>
        <dbReference type="SAM" id="Phobius"/>
    </source>
</evidence>
<dbReference type="FunCoup" id="A0A6P3YYD9">
    <property type="interactions" value="99"/>
</dbReference>
<dbReference type="RefSeq" id="XP_015869058.3">
    <property type="nucleotide sequence ID" value="XM_016013572.4"/>
</dbReference>
<dbReference type="Proteomes" id="UP001652623">
    <property type="component" value="Chromosome 2"/>
</dbReference>
<feature type="transmembrane region" description="Helical" evidence="1">
    <location>
        <begin position="150"/>
        <end position="180"/>
    </location>
</feature>